<protein>
    <submittedName>
        <fullName evidence="2">Uncharacterized protein</fullName>
    </submittedName>
</protein>
<evidence type="ECO:0000313" key="2">
    <source>
        <dbReference type="EMBL" id="CAD2216143.1"/>
    </source>
</evidence>
<proteinExistence type="predicted"/>
<dbReference type="VEuPathDB" id="TriTrypDB:ADEAN_000360400"/>
<sequence>MSSNSNAPVKQEEENPTPTASNATLTPAGIAVVELLTDYLRQTIEEAKALGITSFRPIKVEEEGDDAEVAFLKQKIVRIHRLYQHVLRAQQGEDNAAVGHTSKIASGLQPLLPSQDKRGRVSRILTTLMELEDRLAGASGNATATTPVKPVARSVTIEEATQETYRRNTQTLYKKQAPATAKRFREDGSTPVPPTATHSLEKQREARRGLYTAKYPAHFPALERQALHDKKQNLYYFSPAIQRFSQLNMNAKLLFLEAWTRSSTKTMLVRELHSLYTHLVLPGRHVLATIPFSETEKTGHSEPYFFRFLHYNEGIVRLCVQDMLYVDLTFHVARKVWVVLRFHFHLSIPREATTEAIQGGEEWRVPPSCTSPAASEGPLVAVRVPRDRTETMRVYLMKQFVSGGIEEGAAAATQLTNALLLDNIVSQLRAVRDKWFPPLLYQGNATTIESLFRLHVRRGNYVSLQLVPPQIGWEVHSNNNNNNSATENKPSLLLQFKEVSGVVLCQYGWSHTPGVHRYRRVCRQDSNQRPVLCVERLLWEIIGEA</sequence>
<keyword evidence="3" id="KW-1185">Reference proteome</keyword>
<dbReference type="AlphaFoldDB" id="A0A7G2CBM7"/>
<dbReference type="Proteomes" id="UP000515908">
    <property type="component" value="Chromosome 06"/>
</dbReference>
<gene>
    <name evidence="2" type="ORF">ADEAN_000360400</name>
</gene>
<evidence type="ECO:0000313" key="3">
    <source>
        <dbReference type="Proteomes" id="UP000515908"/>
    </source>
</evidence>
<evidence type="ECO:0000256" key="1">
    <source>
        <dbReference type="SAM" id="MobiDB-lite"/>
    </source>
</evidence>
<organism evidence="2 3">
    <name type="scientific">Angomonas deanei</name>
    <dbReference type="NCBI Taxonomy" id="59799"/>
    <lineage>
        <taxon>Eukaryota</taxon>
        <taxon>Discoba</taxon>
        <taxon>Euglenozoa</taxon>
        <taxon>Kinetoplastea</taxon>
        <taxon>Metakinetoplastina</taxon>
        <taxon>Trypanosomatida</taxon>
        <taxon>Trypanosomatidae</taxon>
        <taxon>Strigomonadinae</taxon>
        <taxon>Angomonas</taxon>
    </lineage>
</organism>
<accession>A0A7G2CBM7</accession>
<feature type="region of interest" description="Disordered" evidence="1">
    <location>
        <begin position="174"/>
        <end position="201"/>
    </location>
</feature>
<feature type="region of interest" description="Disordered" evidence="1">
    <location>
        <begin position="1"/>
        <end position="23"/>
    </location>
</feature>
<reference evidence="2 3" key="1">
    <citation type="submission" date="2020-08" db="EMBL/GenBank/DDBJ databases">
        <authorList>
            <person name="Newling K."/>
            <person name="Davey J."/>
            <person name="Forrester S."/>
        </authorList>
    </citation>
    <scope>NUCLEOTIDE SEQUENCE [LARGE SCALE GENOMIC DNA]</scope>
    <source>
        <strain evidence="3">Crithidia deanei Carvalho (ATCC PRA-265)</strain>
    </source>
</reference>
<dbReference type="EMBL" id="LR877150">
    <property type="protein sequence ID" value="CAD2216143.1"/>
    <property type="molecule type" value="Genomic_DNA"/>
</dbReference>
<name>A0A7G2CBM7_9TRYP</name>